<dbReference type="PANTHER" id="PTHR45708:SF49">
    <property type="entry name" value="ENDOCHITINASE"/>
    <property type="match status" value="1"/>
</dbReference>
<dbReference type="InterPro" id="IPR017853">
    <property type="entry name" value="GH"/>
</dbReference>
<dbReference type="Gene3D" id="3.20.20.80">
    <property type="entry name" value="Glycosidases"/>
    <property type="match status" value="1"/>
</dbReference>
<keyword evidence="2" id="KW-0326">Glycosidase</keyword>
<proteinExistence type="predicted"/>
<dbReference type="GO" id="GO:0005975">
    <property type="term" value="P:carbohydrate metabolic process"/>
    <property type="evidence" value="ECO:0007669"/>
    <property type="project" value="InterPro"/>
</dbReference>
<keyword evidence="5" id="KW-1185">Reference proteome</keyword>
<evidence type="ECO:0000256" key="1">
    <source>
        <dbReference type="ARBA" id="ARBA00022801"/>
    </source>
</evidence>
<evidence type="ECO:0000313" key="5">
    <source>
        <dbReference type="Proteomes" id="UP001385951"/>
    </source>
</evidence>
<dbReference type="InterPro" id="IPR050542">
    <property type="entry name" value="Glycosyl_Hydrlase18_Chitinase"/>
</dbReference>
<dbReference type="CDD" id="cd00598">
    <property type="entry name" value="GH18_chitinase-like"/>
    <property type="match status" value="1"/>
</dbReference>
<organism evidence="4 5">
    <name type="scientific">Cerrena zonata</name>
    <dbReference type="NCBI Taxonomy" id="2478898"/>
    <lineage>
        <taxon>Eukaryota</taxon>
        <taxon>Fungi</taxon>
        <taxon>Dikarya</taxon>
        <taxon>Basidiomycota</taxon>
        <taxon>Agaricomycotina</taxon>
        <taxon>Agaricomycetes</taxon>
        <taxon>Polyporales</taxon>
        <taxon>Cerrenaceae</taxon>
        <taxon>Cerrena</taxon>
    </lineage>
</organism>
<evidence type="ECO:0000313" key="4">
    <source>
        <dbReference type="EMBL" id="KAK7687873.1"/>
    </source>
</evidence>
<comment type="caution">
    <text evidence="4">The sequence shown here is derived from an EMBL/GenBank/DDBJ whole genome shotgun (WGS) entry which is preliminary data.</text>
</comment>
<dbReference type="SUPFAM" id="SSF51445">
    <property type="entry name" value="(Trans)glycosidases"/>
    <property type="match status" value="1"/>
</dbReference>
<dbReference type="PROSITE" id="PS51910">
    <property type="entry name" value="GH18_2"/>
    <property type="match status" value="1"/>
</dbReference>
<dbReference type="GO" id="GO:0016798">
    <property type="term" value="F:hydrolase activity, acting on glycosyl bonds"/>
    <property type="evidence" value="ECO:0007669"/>
    <property type="project" value="UniProtKB-KW"/>
</dbReference>
<name>A0AAW0GD40_9APHY</name>
<keyword evidence="1" id="KW-0378">Hydrolase</keyword>
<dbReference type="InterPro" id="IPR001223">
    <property type="entry name" value="Glyco_hydro18_cat"/>
</dbReference>
<dbReference type="PANTHER" id="PTHR45708">
    <property type="entry name" value="ENDOCHITINASE"/>
    <property type="match status" value="1"/>
</dbReference>
<reference evidence="4 5" key="1">
    <citation type="submission" date="2022-09" db="EMBL/GenBank/DDBJ databases">
        <authorList>
            <person name="Palmer J.M."/>
        </authorList>
    </citation>
    <scope>NUCLEOTIDE SEQUENCE [LARGE SCALE GENOMIC DNA]</scope>
    <source>
        <strain evidence="4 5">DSM 7382</strain>
    </source>
</reference>
<evidence type="ECO:0000256" key="2">
    <source>
        <dbReference type="ARBA" id="ARBA00023295"/>
    </source>
</evidence>
<accession>A0AAW0GD40</accession>
<dbReference type="EMBL" id="JASBNA010000012">
    <property type="protein sequence ID" value="KAK7687873.1"/>
    <property type="molecule type" value="Genomic_DNA"/>
</dbReference>
<feature type="domain" description="GH18" evidence="3">
    <location>
        <begin position="51"/>
        <end position="331"/>
    </location>
</feature>
<protein>
    <recommendedName>
        <fullName evidence="3">GH18 domain-containing protein</fullName>
    </recommendedName>
</protein>
<dbReference type="Proteomes" id="UP001385951">
    <property type="component" value="Unassembled WGS sequence"/>
</dbReference>
<gene>
    <name evidence="4" type="ORF">QCA50_009092</name>
</gene>
<dbReference type="Pfam" id="PF00704">
    <property type="entry name" value="Glyco_hydro_18"/>
    <property type="match status" value="1"/>
</dbReference>
<dbReference type="AlphaFoldDB" id="A0AAW0GD40"/>
<evidence type="ECO:0000259" key="3">
    <source>
        <dbReference type="PROSITE" id="PS51910"/>
    </source>
</evidence>
<sequence length="331" mass="35304">MAFRVIARLVAVATLFAITYLSGVVRSAPSEFDGLDQQARDILARATPAAPHFVIYSDKGTSGITGPPPPAQVKGFNAFLLSFLLLEGAWDKAEEWTQLSAADRANIKSQYAAAGIKLMVSVFGSTDVPTSTGADPIATANTIAAWVKEFDMDGVDVDYEDFNAFDAGDGSAENWLISFTKQLRVQLPQGQFILTHAPVAPWFSPNKWGGGGYLKVDQEVGSLIDWYNIQFYNQGTNEYTTCAGLLTASSSTWPQSALFQIAASGVPLDKLVIGKPATTGDATNGFIAPATLAGCVSQAKNQGWTGGVMVWEFPDAAASWIQTVLSSSWPV</sequence>